<dbReference type="PANTHER" id="PTHR10783">
    <property type="entry name" value="XENOTROPIC AND POLYTROPIC RETROVIRUS RECEPTOR 1-RELATED"/>
    <property type="match status" value="1"/>
</dbReference>
<dbReference type="EMBL" id="LUHQ01000002">
    <property type="protein sequence ID" value="OAP08510.1"/>
    <property type="molecule type" value="Genomic_DNA"/>
</dbReference>
<gene>
    <name evidence="12" type="ordered locus">AXX17_At2g02220</name>
</gene>
<evidence type="ECO:0000256" key="8">
    <source>
        <dbReference type="ARBA" id="ARBA00023136"/>
    </source>
</evidence>
<evidence type="ECO:0000256" key="6">
    <source>
        <dbReference type="ARBA" id="ARBA00022692"/>
    </source>
</evidence>
<evidence type="ECO:0000313" key="13">
    <source>
        <dbReference type="Proteomes" id="UP000078284"/>
    </source>
</evidence>
<evidence type="ECO:0000259" key="11">
    <source>
        <dbReference type="PROSITE" id="PS51382"/>
    </source>
</evidence>
<dbReference type="InterPro" id="IPR004342">
    <property type="entry name" value="EXS_C"/>
</dbReference>
<dbReference type="ExpressionAtlas" id="A0A178VPT8">
    <property type="expression patterns" value="baseline and differential"/>
</dbReference>
<keyword evidence="6 10" id="KW-0812">Transmembrane</keyword>
<feature type="transmembrane region" description="Helical" evidence="10">
    <location>
        <begin position="358"/>
        <end position="380"/>
    </location>
</feature>
<dbReference type="GO" id="GO:0005886">
    <property type="term" value="C:plasma membrane"/>
    <property type="evidence" value="ECO:0007669"/>
    <property type="project" value="UniProtKB-SubCell"/>
</dbReference>
<dbReference type="AlphaFoldDB" id="A0A178VPT8"/>
<evidence type="ECO:0000256" key="9">
    <source>
        <dbReference type="ARBA" id="ARBA00043939"/>
    </source>
</evidence>
<keyword evidence="4" id="KW-1003">Cell membrane</keyword>
<protein>
    <recommendedName>
        <fullName evidence="11">SPX domain-containing protein</fullName>
    </recommendedName>
</protein>
<dbReference type="PROSITE" id="PS51382">
    <property type="entry name" value="SPX"/>
    <property type="match status" value="1"/>
</dbReference>
<dbReference type="InterPro" id="IPR034092">
    <property type="entry name" value="PHO1_SPX"/>
</dbReference>
<dbReference type="InterPro" id="IPR004331">
    <property type="entry name" value="SPX_dom"/>
</dbReference>
<comment type="similarity">
    <text evidence="2">Belongs to the SYG1 (TC 2.A.94) family.</text>
</comment>
<comment type="caution">
    <text evidence="12">The sequence shown here is derived from an EMBL/GenBank/DDBJ whole genome shotgun (WGS) entry which is preliminary data.</text>
</comment>
<comment type="function">
    <text evidence="9">May transport inorganic phosphate (Pi).</text>
</comment>
<feature type="domain" description="SPX" evidence="11">
    <location>
        <begin position="1"/>
        <end position="307"/>
    </location>
</feature>
<dbReference type="GO" id="GO:0006817">
    <property type="term" value="P:phosphate ion transport"/>
    <property type="evidence" value="ECO:0007669"/>
    <property type="project" value="UniProtKB-KW"/>
</dbReference>
<feature type="transmembrane region" description="Helical" evidence="10">
    <location>
        <begin position="401"/>
        <end position="422"/>
    </location>
</feature>
<reference evidence="13" key="1">
    <citation type="journal article" date="2016" name="Proc. Natl. Acad. Sci. U.S.A.">
        <title>Chromosome-level assembly of Arabidopsis thaliana Ler reveals the extent of translocation and inversion polymorphisms.</title>
        <authorList>
            <person name="Zapata L."/>
            <person name="Ding J."/>
            <person name="Willing E.M."/>
            <person name="Hartwig B."/>
            <person name="Bezdan D."/>
            <person name="Jiao W.B."/>
            <person name="Patel V."/>
            <person name="Velikkakam James G."/>
            <person name="Koornneef M."/>
            <person name="Ossowski S."/>
            <person name="Schneeberger K."/>
        </authorList>
    </citation>
    <scope>NUCLEOTIDE SEQUENCE [LARGE SCALE GENOMIC DNA]</scope>
    <source>
        <strain evidence="13">cv. Landsberg erecta</strain>
    </source>
</reference>
<keyword evidence="8 10" id="KW-0472">Membrane</keyword>
<name>A0A178VPT8_ARATH</name>
<dbReference type="Pfam" id="PF03124">
    <property type="entry name" value="EXS"/>
    <property type="match status" value="1"/>
</dbReference>
<dbReference type="CDD" id="cd14476">
    <property type="entry name" value="SPX_PHO1_like"/>
    <property type="match status" value="1"/>
</dbReference>
<accession>A0A178VPT8</accession>
<dbReference type="Proteomes" id="UP000078284">
    <property type="component" value="Chromosome 2"/>
</dbReference>
<feature type="transmembrane region" description="Helical" evidence="10">
    <location>
        <begin position="442"/>
        <end position="462"/>
    </location>
</feature>
<dbReference type="PANTHER" id="PTHR10783:SF93">
    <property type="entry name" value="PHOSPHATE TRANSPORTER PHO1 HOMOLOG 6"/>
    <property type="match status" value="1"/>
</dbReference>
<comment type="subcellular location">
    <subcellularLocation>
        <location evidence="1">Cell membrane</location>
        <topology evidence="1">Multi-pass membrane protein</topology>
    </subcellularLocation>
</comment>
<evidence type="ECO:0000256" key="3">
    <source>
        <dbReference type="ARBA" id="ARBA00022448"/>
    </source>
</evidence>
<evidence type="ECO:0000313" key="12">
    <source>
        <dbReference type="EMBL" id="OAP08510.1"/>
    </source>
</evidence>
<sequence length="533" mass="61489">MKFGKDFSSEMVSEWQQAYVDYKYLKTLVKDINRFKRKTNLHGGQISLSSTVVEIEDGITTAPIQVSSTASQRYETTFLMTAEKGGEYELVFFRRLDDEFNKVEKFYREKVDEVVKEVAVLNKQMDALIAFRLKMKEESTVEMARFALHGVVSPAELAKNPSMKVHMEAIEEGGSSRAGRRSDEDDYYTDEEDHNDVFFTPANNLSKMKSSSSAFIEVLDSIKINNTKEALQSNTKSVLKVSNHTELKFSRDNLRKIEEKLICVFVEFHRKLWYLKSYSFLNVLALSKILTKYDKITSRDAAKSYMKMVDKSCLGSSDEVMKLMENVEATFIKQFTNGNRTKGMNILRPKPKRERHRLTFSTGFLGGCMFSLIVALVAIVRTRNILQDDGQKQYMNTMFPLYSLFGFIVLHMTMYAANIYFWRQYRVNYSFIFGFKQGTELGYKQVLFVGFSIGALALLCVLANLDMETDPKTKDYQALTELLPLFLLIAMFVVLVVPFNIFYRSSRFFFLTTLFHMLAAPLYKVNRQNSIES</sequence>
<dbReference type="Pfam" id="PF03105">
    <property type="entry name" value="SPX"/>
    <property type="match status" value="2"/>
</dbReference>
<evidence type="ECO:0000256" key="1">
    <source>
        <dbReference type="ARBA" id="ARBA00004651"/>
    </source>
</evidence>
<evidence type="ECO:0000256" key="4">
    <source>
        <dbReference type="ARBA" id="ARBA00022475"/>
    </source>
</evidence>
<evidence type="ECO:0000256" key="7">
    <source>
        <dbReference type="ARBA" id="ARBA00022989"/>
    </source>
</evidence>
<evidence type="ECO:0000256" key="2">
    <source>
        <dbReference type="ARBA" id="ARBA00009665"/>
    </source>
</evidence>
<keyword evidence="7 10" id="KW-1133">Transmembrane helix</keyword>
<evidence type="ECO:0000256" key="5">
    <source>
        <dbReference type="ARBA" id="ARBA00022592"/>
    </source>
</evidence>
<keyword evidence="3" id="KW-0813">Transport</keyword>
<evidence type="ECO:0000256" key="10">
    <source>
        <dbReference type="SAM" id="Phobius"/>
    </source>
</evidence>
<organism evidence="12 13">
    <name type="scientific">Arabidopsis thaliana</name>
    <name type="common">Mouse-ear cress</name>
    <dbReference type="NCBI Taxonomy" id="3702"/>
    <lineage>
        <taxon>Eukaryota</taxon>
        <taxon>Viridiplantae</taxon>
        <taxon>Streptophyta</taxon>
        <taxon>Embryophyta</taxon>
        <taxon>Tracheophyta</taxon>
        <taxon>Spermatophyta</taxon>
        <taxon>Magnoliopsida</taxon>
        <taxon>eudicotyledons</taxon>
        <taxon>Gunneridae</taxon>
        <taxon>Pentapetalae</taxon>
        <taxon>rosids</taxon>
        <taxon>malvids</taxon>
        <taxon>Brassicales</taxon>
        <taxon>Brassicaceae</taxon>
        <taxon>Camelineae</taxon>
        <taxon>Arabidopsis</taxon>
    </lineage>
</organism>
<proteinExistence type="inferred from homology"/>
<keyword evidence="5" id="KW-0592">Phosphate transport</keyword>
<feature type="transmembrane region" description="Helical" evidence="10">
    <location>
        <begin position="482"/>
        <end position="502"/>
    </location>
</feature>